<evidence type="ECO:0000313" key="2">
    <source>
        <dbReference type="Proteomes" id="UP000244450"/>
    </source>
</evidence>
<name>A0A2T7BPZ2_9BACT</name>
<evidence type="ECO:0000313" key="1">
    <source>
        <dbReference type="EMBL" id="PUZ29732.1"/>
    </source>
</evidence>
<dbReference type="Proteomes" id="UP000244450">
    <property type="component" value="Unassembled WGS sequence"/>
</dbReference>
<accession>A0A2T7BPZ2</accession>
<dbReference type="AlphaFoldDB" id="A0A2T7BPZ2"/>
<organism evidence="1 2">
    <name type="scientific">Chitinophaga parva</name>
    <dbReference type="NCBI Taxonomy" id="2169414"/>
    <lineage>
        <taxon>Bacteria</taxon>
        <taxon>Pseudomonadati</taxon>
        <taxon>Bacteroidota</taxon>
        <taxon>Chitinophagia</taxon>
        <taxon>Chitinophagales</taxon>
        <taxon>Chitinophagaceae</taxon>
        <taxon>Chitinophaga</taxon>
    </lineage>
</organism>
<dbReference type="EMBL" id="QCYK01000001">
    <property type="protein sequence ID" value="PUZ29732.1"/>
    <property type="molecule type" value="Genomic_DNA"/>
</dbReference>
<reference evidence="1 2" key="1">
    <citation type="submission" date="2018-04" db="EMBL/GenBank/DDBJ databases">
        <title>Chitinophaga fuyangensis sp. nov., isolated from soil in a chemical factory.</title>
        <authorList>
            <person name="Chen K."/>
        </authorList>
    </citation>
    <scope>NUCLEOTIDE SEQUENCE [LARGE SCALE GENOMIC DNA]</scope>
    <source>
        <strain evidence="1 2">LY-1</strain>
    </source>
</reference>
<comment type="caution">
    <text evidence="1">The sequence shown here is derived from an EMBL/GenBank/DDBJ whole genome shotgun (WGS) entry which is preliminary data.</text>
</comment>
<keyword evidence="2" id="KW-1185">Reference proteome</keyword>
<gene>
    <name evidence="1" type="ORF">DCC81_09910</name>
</gene>
<protein>
    <submittedName>
        <fullName evidence="1">Uncharacterized protein</fullName>
    </submittedName>
</protein>
<sequence length="61" mass="6702">MAVINAPMQATQMPAIQSIDNEPDKKNSNVVTAAYRGGGGRIVTFRECQKFPVNAGWNMYL</sequence>
<proteinExistence type="predicted"/>